<dbReference type="PANTHER" id="PTHR37030">
    <property type="entry name" value="NUCLEOTIDYLTRANSFERASE"/>
    <property type="match status" value="1"/>
</dbReference>
<dbReference type="EMBL" id="SORO01000007">
    <property type="protein sequence ID" value="TDY66383.1"/>
    <property type="molecule type" value="Genomic_DNA"/>
</dbReference>
<dbReference type="PANTHER" id="PTHR37030:SF1">
    <property type="entry name" value="NUCLEOTIDYLTRANSFERASE"/>
    <property type="match status" value="1"/>
</dbReference>
<evidence type="ECO:0000313" key="3">
    <source>
        <dbReference type="Proteomes" id="UP000294684"/>
    </source>
</evidence>
<name>A0A4R8MLU5_LEPME</name>
<keyword evidence="3" id="KW-1185">Reference proteome</keyword>
<organism evidence="2 3">
    <name type="scientific">Leptospira meyeri</name>
    <dbReference type="NCBI Taxonomy" id="29508"/>
    <lineage>
        <taxon>Bacteria</taxon>
        <taxon>Pseudomonadati</taxon>
        <taxon>Spirochaetota</taxon>
        <taxon>Spirochaetia</taxon>
        <taxon>Leptospirales</taxon>
        <taxon>Leptospiraceae</taxon>
        <taxon>Leptospira</taxon>
    </lineage>
</organism>
<dbReference type="OrthoDB" id="9814975at2"/>
<accession>A0A4R8MLU5</accession>
<dbReference type="CDD" id="cd05403">
    <property type="entry name" value="NT_KNTase_like"/>
    <property type="match status" value="1"/>
</dbReference>
<dbReference type="InterPro" id="IPR002934">
    <property type="entry name" value="Polymerase_NTP_transf_dom"/>
</dbReference>
<gene>
    <name evidence="2" type="ORF">CLV96_3953</name>
</gene>
<feature type="domain" description="Polymerase nucleotidyl transferase" evidence="1">
    <location>
        <begin position="9"/>
        <end position="73"/>
    </location>
</feature>
<evidence type="ECO:0000259" key="1">
    <source>
        <dbReference type="Pfam" id="PF01909"/>
    </source>
</evidence>
<comment type="caution">
    <text evidence="2">The sequence shown here is derived from an EMBL/GenBank/DDBJ whole genome shotgun (WGS) entry which is preliminary data.</text>
</comment>
<dbReference type="SUPFAM" id="SSF81301">
    <property type="entry name" value="Nucleotidyltransferase"/>
    <property type="match status" value="1"/>
</dbReference>
<sequence length="104" mass="11843">MPMEKELEILKTQIISLVNPLKIILFGSRATKTAGKNSDYDLLIIMPDGTNKREIAQYLYKNIGNIKISFDIVVATPETLEKYSNIRHLIYFHALKDGLELYAA</sequence>
<dbReference type="InterPro" id="IPR043519">
    <property type="entry name" value="NT_sf"/>
</dbReference>
<proteinExistence type="predicted"/>
<evidence type="ECO:0000313" key="2">
    <source>
        <dbReference type="EMBL" id="TDY66383.1"/>
    </source>
</evidence>
<dbReference type="STRING" id="1193051.LEP1GSC017_3995"/>
<dbReference type="GO" id="GO:0016779">
    <property type="term" value="F:nucleotidyltransferase activity"/>
    <property type="evidence" value="ECO:0007669"/>
    <property type="project" value="InterPro"/>
</dbReference>
<keyword evidence="2" id="KW-0808">Transferase</keyword>
<dbReference type="Proteomes" id="UP000294684">
    <property type="component" value="Unassembled WGS sequence"/>
</dbReference>
<protein>
    <submittedName>
        <fullName evidence="2">Nucleotidyltransferase-like protein</fullName>
    </submittedName>
</protein>
<dbReference type="Pfam" id="PF01909">
    <property type="entry name" value="NTP_transf_2"/>
    <property type="match status" value="1"/>
</dbReference>
<dbReference type="Gene3D" id="3.30.460.10">
    <property type="entry name" value="Beta Polymerase, domain 2"/>
    <property type="match status" value="1"/>
</dbReference>
<reference evidence="2 3" key="1">
    <citation type="submission" date="2019-03" db="EMBL/GenBank/DDBJ databases">
        <title>Genomic Encyclopedia of Archaeal and Bacterial Type Strains, Phase II (KMG-II): from individual species to whole genera.</title>
        <authorList>
            <person name="Goeker M."/>
        </authorList>
    </citation>
    <scope>NUCLEOTIDE SEQUENCE [LARGE SCALE GENOMIC DNA]</scope>
    <source>
        <strain evidence="2 3">DSM 21537</strain>
    </source>
</reference>
<dbReference type="AlphaFoldDB" id="A0A4R8MLU5"/>